<proteinExistence type="predicted"/>
<reference evidence="1 2" key="1">
    <citation type="submission" date="2019-05" db="EMBL/GenBank/DDBJ databases">
        <title>Another draft genome of Portunus trituberculatus and its Hox gene families provides insights of decapod evolution.</title>
        <authorList>
            <person name="Jeong J.-H."/>
            <person name="Song I."/>
            <person name="Kim S."/>
            <person name="Choi T."/>
            <person name="Kim D."/>
            <person name="Ryu S."/>
            <person name="Kim W."/>
        </authorList>
    </citation>
    <scope>NUCLEOTIDE SEQUENCE [LARGE SCALE GENOMIC DNA]</scope>
    <source>
        <tissue evidence="1">Muscle</tissue>
    </source>
</reference>
<evidence type="ECO:0000313" key="2">
    <source>
        <dbReference type="Proteomes" id="UP000324222"/>
    </source>
</evidence>
<evidence type="ECO:0000313" key="1">
    <source>
        <dbReference type="EMBL" id="MPC46029.1"/>
    </source>
</evidence>
<dbReference type="Proteomes" id="UP000324222">
    <property type="component" value="Unassembled WGS sequence"/>
</dbReference>
<keyword evidence="2" id="KW-1185">Reference proteome</keyword>
<dbReference type="AlphaFoldDB" id="A0A5B7FLI8"/>
<sequence>MVSGINRVMEVRNGSDGLGMETDLCLGCHALHYKFLNEKSETTDLFSISQSTKCQKEELVVRTMGLEVEMKRKWIK</sequence>
<name>A0A5B7FLI8_PORTR</name>
<accession>A0A5B7FLI8</accession>
<comment type="caution">
    <text evidence="1">The sequence shown here is derived from an EMBL/GenBank/DDBJ whole genome shotgun (WGS) entry which is preliminary data.</text>
</comment>
<organism evidence="1 2">
    <name type="scientific">Portunus trituberculatus</name>
    <name type="common">Swimming crab</name>
    <name type="synonym">Neptunus trituberculatus</name>
    <dbReference type="NCBI Taxonomy" id="210409"/>
    <lineage>
        <taxon>Eukaryota</taxon>
        <taxon>Metazoa</taxon>
        <taxon>Ecdysozoa</taxon>
        <taxon>Arthropoda</taxon>
        <taxon>Crustacea</taxon>
        <taxon>Multicrustacea</taxon>
        <taxon>Malacostraca</taxon>
        <taxon>Eumalacostraca</taxon>
        <taxon>Eucarida</taxon>
        <taxon>Decapoda</taxon>
        <taxon>Pleocyemata</taxon>
        <taxon>Brachyura</taxon>
        <taxon>Eubrachyura</taxon>
        <taxon>Portunoidea</taxon>
        <taxon>Portunidae</taxon>
        <taxon>Portuninae</taxon>
        <taxon>Portunus</taxon>
    </lineage>
</organism>
<dbReference type="EMBL" id="VSRR010007010">
    <property type="protein sequence ID" value="MPC46029.1"/>
    <property type="molecule type" value="Genomic_DNA"/>
</dbReference>
<protein>
    <submittedName>
        <fullName evidence="1">Uncharacterized protein</fullName>
    </submittedName>
</protein>
<gene>
    <name evidence="1" type="ORF">E2C01_039736</name>
</gene>